<dbReference type="SUPFAM" id="SSF55347">
    <property type="entry name" value="Glyceraldehyde-3-phosphate dehydrogenase-like, C-terminal domain"/>
    <property type="match status" value="1"/>
</dbReference>
<reference evidence="4" key="1">
    <citation type="journal article" date="2021" name="Nat. Commun.">
        <title>Genetic determinants of endophytism in the Arabidopsis root mycobiome.</title>
        <authorList>
            <person name="Mesny F."/>
            <person name="Miyauchi S."/>
            <person name="Thiergart T."/>
            <person name="Pickel B."/>
            <person name="Atanasova L."/>
            <person name="Karlsson M."/>
            <person name="Huettel B."/>
            <person name="Barry K.W."/>
            <person name="Haridas S."/>
            <person name="Chen C."/>
            <person name="Bauer D."/>
            <person name="Andreopoulos W."/>
            <person name="Pangilinan J."/>
            <person name="LaButti K."/>
            <person name="Riley R."/>
            <person name="Lipzen A."/>
            <person name="Clum A."/>
            <person name="Drula E."/>
            <person name="Henrissat B."/>
            <person name="Kohler A."/>
            <person name="Grigoriev I.V."/>
            <person name="Martin F.M."/>
            <person name="Hacquard S."/>
        </authorList>
    </citation>
    <scope>NUCLEOTIDE SEQUENCE</scope>
    <source>
        <strain evidence="4">MPI-SDFR-AT-0073</strain>
    </source>
</reference>
<comment type="similarity">
    <text evidence="1">Belongs to the Gfo/Idh/MocA family.</text>
</comment>
<dbReference type="Gene3D" id="3.30.360.10">
    <property type="entry name" value="Dihydrodipicolinate Reductase, domain 2"/>
    <property type="match status" value="1"/>
</dbReference>
<dbReference type="GO" id="GO:0006740">
    <property type="term" value="P:NADPH regeneration"/>
    <property type="evidence" value="ECO:0007669"/>
    <property type="project" value="TreeGrafter"/>
</dbReference>
<dbReference type="Pfam" id="PF22725">
    <property type="entry name" value="GFO_IDH_MocA_C3"/>
    <property type="match status" value="1"/>
</dbReference>
<dbReference type="GeneID" id="70128559"/>
<dbReference type="SUPFAM" id="SSF51735">
    <property type="entry name" value="NAD(P)-binding Rossmann-fold domains"/>
    <property type="match status" value="1"/>
</dbReference>
<dbReference type="EMBL" id="JAGPXC010000002">
    <property type="protein sequence ID" value="KAH6658059.1"/>
    <property type="molecule type" value="Genomic_DNA"/>
</dbReference>
<dbReference type="PANTHER" id="PTHR42840">
    <property type="entry name" value="NAD(P)-BINDING ROSSMANN-FOLD SUPERFAMILY PROTEIN-RELATED"/>
    <property type="match status" value="1"/>
</dbReference>
<dbReference type="PANTHER" id="PTHR42840:SF5">
    <property type="entry name" value="NAD(P)-BINDING ROSSMANN-FOLD SUPERFAMILY PROTEIN"/>
    <property type="match status" value="1"/>
</dbReference>
<dbReference type="RefSeq" id="XP_045962293.1">
    <property type="nucleotide sequence ID" value="XM_046099667.1"/>
</dbReference>
<dbReference type="OrthoDB" id="64915at2759"/>
<keyword evidence="5" id="KW-1185">Reference proteome</keyword>
<dbReference type="GO" id="GO:0000166">
    <property type="term" value="F:nucleotide binding"/>
    <property type="evidence" value="ECO:0007669"/>
    <property type="project" value="InterPro"/>
</dbReference>
<evidence type="ECO:0000259" key="3">
    <source>
        <dbReference type="Pfam" id="PF22725"/>
    </source>
</evidence>
<proteinExistence type="inferred from homology"/>
<feature type="domain" description="Gfo/Idh/MocA-like oxidoreductase N-terminal" evidence="2">
    <location>
        <begin position="5"/>
        <end position="120"/>
    </location>
</feature>
<comment type="caution">
    <text evidence="4">The sequence shown here is derived from an EMBL/GenBank/DDBJ whole genome shotgun (WGS) entry which is preliminary data.</text>
</comment>
<dbReference type="InterPro" id="IPR055170">
    <property type="entry name" value="GFO_IDH_MocA-like_dom"/>
</dbReference>
<sequence length="348" mass="37288">MADKIGVALIGSGIFVKEEHLPAVQKSDDLELKAIYSRSLKSAKGVSEGLSDVALYSDDSEQSYSDLLKRDDVHAVIIALPIPYQPDFIKKALDAGKHVLAEKPLAKDVATGKELVKYYRDLAGSSKVTFGVAEQFRYLNSYLHASQEISKLGKVMGVQHRLHSTVNLGGKYIETPWRKVPDYQGGFLLDGGVHQIAALRLVLKGGGVKVKSVAAQTAQLREWLPPVDTVDAALKLDNGATGFLSMSFGSPFEDAELAVACEKGTVAVDRNGGVAVKKAGEKEGNTVTKNNEEGGVATEVWAWAKSIKSGSPDEQQSPEEGLADLEMLEALLKSGEKNGSPVELGLQI</sequence>
<dbReference type="Proteomes" id="UP000758603">
    <property type="component" value="Unassembled WGS sequence"/>
</dbReference>
<protein>
    <submittedName>
        <fullName evidence="4">Oxidoreductase-like protein family</fullName>
    </submittedName>
</protein>
<dbReference type="InterPro" id="IPR036291">
    <property type="entry name" value="NAD(P)-bd_dom_sf"/>
</dbReference>
<dbReference type="InterPro" id="IPR000683">
    <property type="entry name" value="Gfo/Idh/MocA-like_OxRdtase_N"/>
</dbReference>
<evidence type="ECO:0000313" key="4">
    <source>
        <dbReference type="EMBL" id="KAH6658059.1"/>
    </source>
</evidence>
<organism evidence="4 5">
    <name type="scientific">Truncatella angustata</name>
    <dbReference type="NCBI Taxonomy" id="152316"/>
    <lineage>
        <taxon>Eukaryota</taxon>
        <taxon>Fungi</taxon>
        <taxon>Dikarya</taxon>
        <taxon>Ascomycota</taxon>
        <taxon>Pezizomycotina</taxon>
        <taxon>Sordariomycetes</taxon>
        <taxon>Xylariomycetidae</taxon>
        <taxon>Amphisphaeriales</taxon>
        <taxon>Sporocadaceae</taxon>
        <taxon>Truncatella</taxon>
    </lineage>
</organism>
<name>A0A9P8UTS1_9PEZI</name>
<evidence type="ECO:0000313" key="5">
    <source>
        <dbReference type="Proteomes" id="UP000758603"/>
    </source>
</evidence>
<dbReference type="AlphaFoldDB" id="A0A9P8UTS1"/>
<dbReference type="Gene3D" id="3.40.50.720">
    <property type="entry name" value="NAD(P)-binding Rossmann-like Domain"/>
    <property type="match status" value="1"/>
</dbReference>
<feature type="domain" description="GFO/IDH/MocA-like oxidoreductase" evidence="3">
    <location>
        <begin position="151"/>
        <end position="266"/>
    </location>
</feature>
<dbReference type="GO" id="GO:0016491">
    <property type="term" value="F:oxidoreductase activity"/>
    <property type="evidence" value="ECO:0007669"/>
    <property type="project" value="TreeGrafter"/>
</dbReference>
<accession>A0A9P8UTS1</accession>
<dbReference type="GO" id="GO:0005737">
    <property type="term" value="C:cytoplasm"/>
    <property type="evidence" value="ECO:0007669"/>
    <property type="project" value="TreeGrafter"/>
</dbReference>
<evidence type="ECO:0000256" key="1">
    <source>
        <dbReference type="ARBA" id="ARBA00010928"/>
    </source>
</evidence>
<dbReference type="Pfam" id="PF01408">
    <property type="entry name" value="GFO_IDH_MocA"/>
    <property type="match status" value="1"/>
</dbReference>
<evidence type="ECO:0000259" key="2">
    <source>
        <dbReference type="Pfam" id="PF01408"/>
    </source>
</evidence>
<gene>
    <name evidence="4" type="ORF">BKA67DRAFT_533234</name>
</gene>